<proteinExistence type="predicted"/>
<sequence>MIESKLIFVNKCNDELL</sequence>
<dbReference type="AlphaFoldDB" id="A0A2P2P0U9"/>
<evidence type="ECO:0000313" key="1">
    <source>
        <dbReference type="EMBL" id="MBX48354.1"/>
    </source>
</evidence>
<name>A0A2P2P0U9_RHIMU</name>
<protein>
    <submittedName>
        <fullName evidence="1">Uncharacterized protein</fullName>
    </submittedName>
</protein>
<accession>A0A2P2P0U9</accession>
<dbReference type="EMBL" id="GGEC01067870">
    <property type="protein sequence ID" value="MBX48354.1"/>
    <property type="molecule type" value="Transcribed_RNA"/>
</dbReference>
<reference evidence="1" key="1">
    <citation type="submission" date="2018-02" db="EMBL/GenBank/DDBJ databases">
        <title>Rhizophora mucronata_Transcriptome.</title>
        <authorList>
            <person name="Meera S.P."/>
            <person name="Sreeshan A."/>
            <person name="Augustine A."/>
        </authorList>
    </citation>
    <scope>NUCLEOTIDE SEQUENCE</scope>
    <source>
        <tissue evidence="1">Leaf</tissue>
    </source>
</reference>
<organism evidence="1">
    <name type="scientific">Rhizophora mucronata</name>
    <name type="common">Asiatic mangrove</name>
    <dbReference type="NCBI Taxonomy" id="61149"/>
    <lineage>
        <taxon>Eukaryota</taxon>
        <taxon>Viridiplantae</taxon>
        <taxon>Streptophyta</taxon>
        <taxon>Embryophyta</taxon>
        <taxon>Tracheophyta</taxon>
        <taxon>Spermatophyta</taxon>
        <taxon>Magnoliopsida</taxon>
        <taxon>eudicotyledons</taxon>
        <taxon>Gunneridae</taxon>
        <taxon>Pentapetalae</taxon>
        <taxon>rosids</taxon>
        <taxon>fabids</taxon>
        <taxon>Malpighiales</taxon>
        <taxon>Rhizophoraceae</taxon>
        <taxon>Rhizophora</taxon>
    </lineage>
</organism>